<sequence>MKAFDKRSMKLLREIRTIKSFSCSSPPVPTELAYIHRLPAELLQQVFLLIVNDIPGCPSIFSLEYNTISLNVSNPPLVFTRVCRLWRAVAYSTPEVWSRILVALPGKVKPWKPFLPYFLQCWLARSVRLPLTLWIVDDFQNRKCNWIEPVADSRLLDILLSESQRWETVSMSPVQGWNPDFNTPQLKALECNESNLRNIDAPKLSYLRVDGYFCLTVPNGQSTLTCRDLCHIRLRAASAPAICSTIASFAHLETIVVDKIIPFHFGDVPAPISNLVLESMTLPLPFYFLEDTRQEFIKIFTRLHLPMLRKLTLVGAPEKLQVDCLLAMLAVASFQVPVVEFRTGTAPLSTVHKNNITSLLSVVREVTYYG</sequence>
<dbReference type="AlphaFoldDB" id="A0A9P7ELT3"/>
<evidence type="ECO:0000313" key="1">
    <source>
        <dbReference type="EMBL" id="KAG1824852.1"/>
    </source>
</evidence>
<proteinExistence type="predicted"/>
<evidence type="ECO:0008006" key="3">
    <source>
        <dbReference type="Google" id="ProtNLM"/>
    </source>
</evidence>
<keyword evidence="2" id="KW-1185">Reference proteome</keyword>
<name>A0A9P7ELT3_9AGAM</name>
<reference evidence="1" key="1">
    <citation type="journal article" date="2020" name="New Phytol.">
        <title>Comparative genomics reveals dynamic genome evolution in host specialist ectomycorrhizal fungi.</title>
        <authorList>
            <person name="Lofgren L.A."/>
            <person name="Nguyen N.H."/>
            <person name="Vilgalys R."/>
            <person name="Ruytinx J."/>
            <person name="Liao H.L."/>
            <person name="Branco S."/>
            <person name="Kuo A."/>
            <person name="LaButti K."/>
            <person name="Lipzen A."/>
            <person name="Andreopoulos W."/>
            <person name="Pangilinan J."/>
            <person name="Riley R."/>
            <person name="Hundley H."/>
            <person name="Na H."/>
            <person name="Barry K."/>
            <person name="Grigoriev I.V."/>
            <person name="Stajich J.E."/>
            <person name="Kennedy P.G."/>
        </authorList>
    </citation>
    <scope>NUCLEOTIDE SEQUENCE</scope>
    <source>
        <strain evidence="1">MN1</strain>
    </source>
</reference>
<evidence type="ECO:0000313" key="2">
    <source>
        <dbReference type="Proteomes" id="UP000807769"/>
    </source>
</evidence>
<gene>
    <name evidence="1" type="ORF">BJ212DRAFT_1476141</name>
</gene>
<dbReference type="OrthoDB" id="2639757at2759"/>
<dbReference type="GeneID" id="64633344"/>
<dbReference type="EMBL" id="JABBWG010000003">
    <property type="protein sequence ID" value="KAG1824852.1"/>
    <property type="molecule type" value="Genomic_DNA"/>
</dbReference>
<dbReference type="Proteomes" id="UP000807769">
    <property type="component" value="Unassembled WGS sequence"/>
</dbReference>
<comment type="caution">
    <text evidence="1">The sequence shown here is derived from an EMBL/GenBank/DDBJ whole genome shotgun (WGS) entry which is preliminary data.</text>
</comment>
<protein>
    <recommendedName>
        <fullName evidence="3">F-box domain-containing protein</fullName>
    </recommendedName>
</protein>
<accession>A0A9P7ELT3</accession>
<organism evidence="1 2">
    <name type="scientific">Suillus subaureus</name>
    <dbReference type="NCBI Taxonomy" id="48587"/>
    <lineage>
        <taxon>Eukaryota</taxon>
        <taxon>Fungi</taxon>
        <taxon>Dikarya</taxon>
        <taxon>Basidiomycota</taxon>
        <taxon>Agaricomycotina</taxon>
        <taxon>Agaricomycetes</taxon>
        <taxon>Agaricomycetidae</taxon>
        <taxon>Boletales</taxon>
        <taxon>Suillineae</taxon>
        <taxon>Suillaceae</taxon>
        <taxon>Suillus</taxon>
    </lineage>
</organism>
<dbReference type="RefSeq" id="XP_041198569.1">
    <property type="nucleotide sequence ID" value="XM_041339328.1"/>
</dbReference>